<feature type="region of interest" description="Disordered" evidence="1">
    <location>
        <begin position="88"/>
        <end position="117"/>
    </location>
</feature>
<organism evidence="2">
    <name type="scientific">Chloropicon laureae</name>
    <dbReference type="NCBI Taxonomy" id="464258"/>
    <lineage>
        <taxon>Eukaryota</taxon>
        <taxon>Viridiplantae</taxon>
        <taxon>Chlorophyta</taxon>
        <taxon>Chloropicophyceae</taxon>
        <taxon>Chloropicales</taxon>
        <taxon>Chloropicaceae</taxon>
        <taxon>Chloropicon</taxon>
    </lineage>
</organism>
<sequence length="117" mass="14025">MYTILNTELYSEWKFQNRSKYLVTNTVKYRSCVFNEMPAHDLVAWIFSRSTKMDRRCSRSADTLKIFMAARALSRRRPWFRHLRCKKREGMQKKKINNEPTPATPDLPLVRPKNERA</sequence>
<gene>
    <name evidence="2" type="ORF">CLAU1311_LOCUS6123</name>
</gene>
<name>A0A7S3E4J8_9CHLO</name>
<dbReference type="EMBL" id="HBHU01009374">
    <property type="protein sequence ID" value="CAE0022783.1"/>
    <property type="molecule type" value="Transcribed_RNA"/>
</dbReference>
<reference evidence="2" key="1">
    <citation type="submission" date="2021-01" db="EMBL/GenBank/DDBJ databases">
        <authorList>
            <person name="Corre E."/>
            <person name="Pelletier E."/>
            <person name="Niang G."/>
            <person name="Scheremetjew M."/>
            <person name="Finn R."/>
            <person name="Kale V."/>
            <person name="Holt S."/>
            <person name="Cochrane G."/>
            <person name="Meng A."/>
            <person name="Brown T."/>
            <person name="Cohen L."/>
        </authorList>
    </citation>
    <scope>NUCLEOTIDE SEQUENCE</scope>
    <source>
        <strain evidence="2">RCC856</strain>
    </source>
</reference>
<proteinExistence type="predicted"/>
<dbReference type="AlphaFoldDB" id="A0A7S3E4J8"/>
<protein>
    <submittedName>
        <fullName evidence="2">Uncharacterized protein</fullName>
    </submittedName>
</protein>
<evidence type="ECO:0000256" key="1">
    <source>
        <dbReference type="SAM" id="MobiDB-lite"/>
    </source>
</evidence>
<evidence type="ECO:0000313" key="2">
    <source>
        <dbReference type="EMBL" id="CAE0022783.1"/>
    </source>
</evidence>
<accession>A0A7S3E4J8</accession>